<dbReference type="EMBL" id="LCGX01000052">
    <property type="protein sequence ID" value="KKT21921.1"/>
    <property type="molecule type" value="Genomic_DNA"/>
</dbReference>
<dbReference type="GO" id="GO:0005525">
    <property type="term" value="F:GTP binding"/>
    <property type="evidence" value="ECO:0007669"/>
    <property type="project" value="UniProtKB-KW"/>
</dbReference>
<gene>
    <name evidence="5" type="primary">folE</name>
    <name evidence="7" type="ORF">UW07_C0052G0005</name>
</gene>
<feature type="binding site" evidence="5">
    <location>
        <position position="78"/>
    </location>
    <ligand>
        <name>Zn(2+)</name>
        <dbReference type="ChEBI" id="CHEBI:29105"/>
    </ligand>
</feature>
<dbReference type="NCBIfam" id="TIGR00063">
    <property type="entry name" value="folE"/>
    <property type="match status" value="1"/>
</dbReference>
<dbReference type="InterPro" id="IPR043134">
    <property type="entry name" value="GTP-CH-I_N"/>
</dbReference>
<comment type="caution">
    <text evidence="7">The sequence shown here is derived from an EMBL/GenBank/DDBJ whole genome shotgun (WGS) entry which is preliminary data.</text>
</comment>
<organism evidence="7 8">
    <name type="scientific">Candidatus Nomurabacteria bacterium GW2011_GWF2_43_8</name>
    <dbReference type="NCBI Taxonomy" id="1618779"/>
    <lineage>
        <taxon>Bacteria</taxon>
        <taxon>Candidatus Nomuraibacteriota</taxon>
    </lineage>
</organism>
<feature type="binding site" evidence="5">
    <location>
        <position position="149"/>
    </location>
    <ligand>
        <name>Zn(2+)</name>
        <dbReference type="ChEBI" id="CHEBI:29105"/>
    </ligand>
</feature>
<keyword evidence="3 5" id="KW-0554">One-carbon metabolism</keyword>
<keyword evidence="4 5" id="KW-0378">Hydrolase</keyword>
<comment type="pathway">
    <text evidence="2 5">Cofactor biosynthesis; 7,8-dihydroneopterin triphosphate biosynthesis; 7,8-dihydroneopterin triphosphate from GTP: step 1/1.</text>
</comment>
<dbReference type="Gene3D" id="1.10.286.10">
    <property type="match status" value="1"/>
</dbReference>
<sequence length="187" mass="21722">MSRKNKEQIVRDMLMAIGENPNRQGLKNTPKRITRMWEEIFSGYDKKNKPSITVFPNKTDGVEYNQMIIDTGYFYSHCEHHGVPFFGKYYFAYIPNKKIMGLSKVSRTIDYFSSRLQIQERLVKDVVDEIEKVVQPKGVALVMKARHLCKEMRGVKKIDGEMTTSDVRGAFRKNALTRNEFMSLIGL</sequence>
<dbReference type="GO" id="GO:0006730">
    <property type="term" value="P:one-carbon metabolic process"/>
    <property type="evidence" value="ECO:0007669"/>
    <property type="project" value="UniProtKB-UniRule"/>
</dbReference>
<evidence type="ECO:0000256" key="5">
    <source>
        <dbReference type="HAMAP-Rule" id="MF_00223"/>
    </source>
</evidence>
<evidence type="ECO:0000313" key="8">
    <source>
        <dbReference type="Proteomes" id="UP000033831"/>
    </source>
</evidence>
<dbReference type="InterPro" id="IPR020602">
    <property type="entry name" value="GTP_CycHdrlase_I_dom"/>
</dbReference>
<evidence type="ECO:0000259" key="6">
    <source>
        <dbReference type="Pfam" id="PF01227"/>
    </source>
</evidence>
<feature type="binding site" evidence="5">
    <location>
        <position position="81"/>
    </location>
    <ligand>
        <name>Zn(2+)</name>
        <dbReference type="ChEBI" id="CHEBI:29105"/>
    </ligand>
</feature>
<keyword evidence="5" id="KW-0547">Nucleotide-binding</keyword>
<evidence type="ECO:0000256" key="4">
    <source>
        <dbReference type="ARBA" id="ARBA00022801"/>
    </source>
</evidence>
<dbReference type="GO" id="GO:0006729">
    <property type="term" value="P:tetrahydrobiopterin biosynthetic process"/>
    <property type="evidence" value="ECO:0007669"/>
    <property type="project" value="TreeGrafter"/>
</dbReference>
<name>A0A0G1FHT2_9BACT</name>
<dbReference type="InterPro" id="IPR018234">
    <property type="entry name" value="GTP_CycHdrlase_I_CS"/>
</dbReference>
<dbReference type="HAMAP" id="MF_00223">
    <property type="entry name" value="FolE"/>
    <property type="match status" value="1"/>
</dbReference>
<dbReference type="GO" id="GO:0008270">
    <property type="term" value="F:zinc ion binding"/>
    <property type="evidence" value="ECO:0007669"/>
    <property type="project" value="UniProtKB-UniRule"/>
</dbReference>
<dbReference type="PANTHER" id="PTHR11109:SF7">
    <property type="entry name" value="GTP CYCLOHYDROLASE 1"/>
    <property type="match status" value="1"/>
</dbReference>
<reference evidence="7 8" key="1">
    <citation type="journal article" date="2015" name="Nature">
        <title>rRNA introns, odd ribosomes, and small enigmatic genomes across a large radiation of phyla.</title>
        <authorList>
            <person name="Brown C.T."/>
            <person name="Hug L.A."/>
            <person name="Thomas B.C."/>
            <person name="Sharon I."/>
            <person name="Castelle C.J."/>
            <person name="Singh A."/>
            <person name="Wilkins M.J."/>
            <person name="Williams K.H."/>
            <person name="Banfield J.F."/>
        </authorList>
    </citation>
    <scope>NUCLEOTIDE SEQUENCE [LARGE SCALE GENOMIC DNA]</scope>
</reference>
<dbReference type="EC" id="3.5.4.16" evidence="5"/>
<dbReference type="NCBIfam" id="NF006825">
    <property type="entry name" value="PRK09347.1-2"/>
    <property type="match status" value="1"/>
</dbReference>
<comment type="catalytic activity">
    <reaction evidence="1 5">
        <text>GTP + H2O = 7,8-dihydroneopterin 3'-triphosphate + formate + H(+)</text>
        <dbReference type="Rhea" id="RHEA:17473"/>
        <dbReference type="ChEBI" id="CHEBI:15377"/>
        <dbReference type="ChEBI" id="CHEBI:15378"/>
        <dbReference type="ChEBI" id="CHEBI:15740"/>
        <dbReference type="ChEBI" id="CHEBI:37565"/>
        <dbReference type="ChEBI" id="CHEBI:58462"/>
        <dbReference type="EC" id="3.5.4.16"/>
    </reaction>
</comment>
<protein>
    <recommendedName>
        <fullName evidence="5">GTP cyclohydrolase 1</fullName>
        <ecNumber evidence="5">3.5.4.16</ecNumber>
    </recommendedName>
    <alternativeName>
        <fullName evidence="5">GTP cyclohydrolase I</fullName>
        <shortName evidence="5">GTP-CH-I</shortName>
    </alternativeName>
</protein>
<comment type="subunit">
    <text evidence="5">Homopolymer.</text>
</comment>
<dbReference type="Proteomes" id="UP000033831">
    <property type="component" value="Unassembled WGS sequence"/>
</dbReference>
<evidence type="ECO:0000256" key="2">
    <source>
        <dbReference type="ARBA" id="ARBA00005080"/>
    </source>
</evidence>
<dbReference type="PROSITE" id="PS00860">
    <property type="entry name" value="GTP_CYCLOHYDROL_1_2"/>
    <property type="match status" value="1"/>
</dbReference>
<dbReference type="UniPathway" id="UPA00848">
    <property type="reaction ID" value="UER00151"/>
</dbReference>
<dbReference type="Gene3D" id="3.30.1130.10">
    <property type="match status" value="1"/>
</dbReference>
<dbReference type="GO" id="GO:0003934">
    <property type="term" value="F:GTP cyclohydrolase I activity"/>
    <property type="evidence" value="ECO:0007669"/>
    <property type="project" value="UniProtKB-UniRule"/>
</dbReference>
<keyword evidence="5" id="KW-0862">Zinc</keyword>
<evidence type="ECO:0000256" key="1">
    <source>
        <dbReference type="ARBA" id="ARBA00001052"/>
    </source>
</evidence>
<dbReference type="PATRIC" id="fig|1618779.3.peg.745"/>
<evidence type="ECO:0000313" key="7">
    <source>
        <dbReference type="EMBL" id="KKT21921.1"/>
    </source>
</evidence>
<dbReference type="NCBIfam" id="NF006826">
    <property type="entry name" value="PRK09347.1-3"/>
    <property type="match status" value="1"/>
</dbReference>
<accession>A0A0G1FHT2</accession>
<proteinExistence type="inferred from homology"/>
<dbReference type="GO" id="GO:0046654">
    <property type="term" value="P:tetrahydrofolate biosynthetic process"/>
    <property type="evidence" value="ECO:0007669"/>
    <property type="project" value="UniProtKB-UniRule"/>
</dbReference>
<dbReference type="InterPro" id="IPR001474">
    <property type="entry name" value="GTP_CycHdrlase_I"/>
</dbReference>
<dbReference type="PANTHER" id="PTHR11109">
    <property type="entry name" value="GTP CYCLOHYDROLASE I"/>
    <property type="match status" value="1"/>
</dbReference>
<evidence type="ECO:0000256" key="3">
    <source>
        <dbReference type="ARBA" id="ARBA00022563"/>
    </source>
</evidence>
<dbReference type="AlphaFoldDB" id="A0A0G1FHT2"/>
<comment type="similarity">
    <text evidence="5">Belongs to the GTP cyclohydrolase I family.</text>
</comment>
<feature type="domain" description="GTP cyclohydrolase I" evidence="6">
    <location>
        <begin position="7"/>
        <end position="185"/>
    </location>
</feature>
<keyword evidence="5" id="KW-0342">GTP-binding</keyword>
<keyword evidence="5" id="KW-0479">Metal-binding</keyword>
<dbReference type="InterPro" id="IPR043133">
    <property type="entry name" value="GTP-CH-I_C/QueF"/>
</dbReference>
<dbReference type="FunFam" id="3.30.1130.10:FF:000001">
    <property type="entry name" value="GTP cyclohydrolase 1"/>
    <property type="match status" value="1"/>
</dbReference>
<dbReference type="SUPFAM" id="SSF55620">
    <property type="entry name" value="Tetrahydrobiopterin biosynthesis enzymes-like"/>
    <property type="match status" value="1"/>
</dbReference>
<dbReference type="Pfam" id="PF01227">
    <property type="entry name" value="GTP_cyclohydroI"/>
    <property type="match status" value="1"/>
</dbReference>
<dbReference type="GO" id="GO:0005737">
    <property type="term" value="C:cytoplasm"/>
    <property type="evidence" value="ECO:0007669"/>
    <property type="project" value="TreeGrafter"/>
</dbReference>